<name>A0A9E6MI69_9RICK</name>
<evidence type="ECO:0000313" key="4">
    <source>
        <dbReference type="Proteomes" id="UP000595296"/>
    </source>
</evidence>
<evidence type="ECO:0008006" key="5">
    <source>
        <dbReference type="Google" id="ProtNLM"/>
    </source>
</evidence>
<accession>A0A9E6MI69</accession>
<protein>
    <recommendedName>
        <fullName evidence="5">DNA-damage-inducible protein J</fullName>
    </recommendedName>
</protein>
<dbReference type="PANTHER" id="PTHR38781:SF1">
    <property type="entry name" value="ANTITOXIN DINJ-RELATED"/>
    <property type="match status" value="1"/>
</dbReference>
<organism evidence="3 4">
    <name type="scientific">Rickettsia tillamookensis</name>
    <dbReference type="NCBI Taxonomy" id="2761623"/>
    <lineage>
        <taxon>Bacteria</taxon>
        <taxon>Pseudomonadati</taxon>
        <taxon>Pseudomonadota</taxon>
        <taxon>Alphaproteobacteria</taxon>
        <taxon>Rickettsiales</taxon>
        <taxon>Rickettsiaceae</taxon>
        <taxon>Rickettsieae</taxon>
        <taxon>Rickettsia</taxon>
        <taxon>spotted fever group</taxon>
    </lineage>
</organism>
<gene>
    <name evidence="3" type="ORF">H6P87_00789</name>
</gene>
<comment type="similarity">
    <text evidence="1">Belongs to the RelB/DinJ antitoxin family.</text>
</comment>
<sequence length="88" mass="10178">MNTVDIRLRISADTKTEAEEIFKQMGMTMSEAMRIFLNQCINSGGLPFKPHIKIPNKETLESFKQAENGEFESYNLKQFEKFLDDIAK</sequence>
<keyword evidence="4" id="KW-1185">Reference proteome</keyword>
<dbReference type="PIRSF" id="PIRSF003108">
    <property type="entry name" value="DinJ"/>
    <property type="match status" value="1"/>
</dbReference>
<dbReference type="RefSeq" id="WP_202068407.1">
    <property type="nucleotide sequence ID" value="NZ_CP060138.2"/>
</dbReference>
<dbReference type="Proteomes" id="UP000595296">
    <property type="component" value="Chromosome"/>
</dbReference>
<dbReference type="PANTHER" id="PTHR38781">
    <property type="entry name" value="ANTITOXIN DINJ-RELATED"/>
    <property type="match status" value="1"/>
</dbReference>
<dbReference type="InterPro" id="IPR007337">
    <property type="entry name" value="RelB/DinJ"/>
</dbReference>
<dbReference type="EMBL" id="CP060138">
    <property type="protein sequence ID" value="QQV75239.1"/>
    <property type="molecule type" value="Genomic_DNA"/>
</dbReference>
<dbReference type="Gene3D" id="1.10.1220.10">
    <property type="entry name" value="Met repressor-like"/>
    <property type="match status" value="1"/>
</dbReference>
<evidence type="ECO:0000313" key="3">
    <source>
        <dbReference type="EMBL" id="QQV75239.1"/>
    </source>
</evidence>
<dbReference type="InterPro" id="IPR026262">
    <property type="entry name" value="DinJ"/>
</dbReference>
<proteinExistence type="inferred from homology"/>
<dbReference type="InterPro" id="IPR013321">
    <property type="entry name" value="Arc_rbn_hlx_hlx"/>
</dbReference>
<evidence type="ECO:0000256" key="1">
    <source>
        <dbReference type="ARBA" id="ARBA00010562"/>
    </source>
</evidence>
<dbReference type="Pfam" id="PF04221">
    <property type="entry name" value="RelB"/>
    <property type="match status" value="1"/>
</dbReference>
<reference evidence="3 4" key="1">
    <citation type="journal article" date="2021" name="Int. J. Syst. Evol. Microbiol.">
        <title>Characterization of a novel transitional group Rickettsia species (Rickettsia tillamookensis sp. nov.) from the western black-legged tick, Ixodes pacificus.</title>
        <authorList>
            <person name="Gauthier D.T."/>
            <person name="Karpathy S.E."/>
            <person name="Grizzard S.L."/>
            <person name="Batra D."/>
            <person name="Rowe L.A."/>
            <person name="Paddock C.D."/>
        </authorList>
    </citation>
    <scope>NUCLEOTIDE SEQUENCE [LARGE SCALE GENOMIC DNA]</scope>
    <source>
        <strain evidence="3 4">Tillamook 23</strain>
    </source>
</reference>
<evidence type="ECO:0000256" key="2">
    <source>
        <dbReference type="ARBA" id="ARBA00022649"/>
    </source>
</evidence>
<keyword evidence="2" id="KW-1277">Toxin-antitoxin system</keyword>
<dbReference type="NCBIfam" id="TIGR02384">
    <property type="entry name" value="RelB_DinJ"/>
    <property type="match status" value="1"/>
</dbReference>